<name>A0A915CV95_9BILA</name>
<feature type="chain" id="PRO_5038123688" evidence="2">
    <location>
        <begin position="24"/>
        <end position="342"/>
    </location>
</feature>
<dbReference type="GO" id="GO:0051721">
    <property type="term" value="F:protein phosphatase 2A binding"/>
    <property type="evidence" value="ECO:0007669"/>
    <property type="project" value="TreeGrafter"/>
</dbReference>
<dbReference type="Pfam" id="PF00023">
    <property type="entry name" value="Ank"/>
    <property type="match status" value="1"/>
</dbReference>
<reference evidence="4" key="1">
    <citation type="submission" date="2022-11" db="UniProtKB">
        <authorList>
            <consortium name="WormBaseParasite"/>
        </authorList>
    </citation>
    <scope>IDENTIFICATION</scope>
</reference>
<proteinExistence type="predicted"/>
<dbReference type="SMART" id="SM00248">
    <property type="entry name" value="ANK"/>
    <property type="match status" value="3"/>
</dbReference>
<evidence type="ECO:0000313" key="3">
    <source>
        <dbReference type="Proteomes" id="UP000887574"/>
    </source>
</evidence>
<evidence type="ECO:0000256" key="2">
    <source>
        <dbReference type="SAM" id="SignalP"/>
    </source>
</evidence>
<sequence length="342" mass="38410">MTNKNLMLFVFAFLAIFAASAMATCVPGAPPVSQGFLPGCPVNSVCEYYCQGIPGGNYTKGECKKEGTRFKKCVDKNDLEDFYSERQQDESTPKISALTTNEPVSPFKSLPTYRFTELRRAIEQKNDSKFEELLEENPRFLVNTNNDLPTIVQEGFRYNTLHVACRSSNLYVAQRVLSLITNIEWLNKAYGTDCGVMERSNYLLDALLNTPDLVENNLPLHYACKFGEPDIVALLLSHSVCKKKQKNKYNESPLDMLCRGFKGTAKEKEEKEKKILTSFGKLRTPSPGRSAQSPFMSKALRTKLVFDEPMEEDKSDTSSLYEDAVDQRGNSEGASSSRCNIL</sequence>
<dbReference type="Proteomes" id="UP000887574">
    <property type="component" value="Unplaced"/>
</dbReference>
<dbReference type="InterPro" id="IPR002110">
    <property type="entry name" value="Ankyrin_rpt"/>
</dbReference>
<evidence type="ECO:0000256" key="1">
    <source>
        <dbReference type="SAM" id="MobiDB-lite"/>
    </source>
</evidence>
<dbReference type="PANTHER" id="PTHR12349">
    <property type="entry name" value="ANKYRIN REPEAT AND LEM DOMAIN-CONTAINING PROTEIN 2"/>
    <property type="match status" value="1"/>
</dbReference>
<dbReference type="GO" id="GO:0005783">
    <property type="term" value="C:endoplasmic reticulum"/>
    <property type="evidence" value="ECO:0007669"/>
    <property type="project" value="TreeGrafter"/>
</dbReference>
<dbReference type="WBParaSite" id="jg12741">
    <property type="protein sequence ID" value="jg12741"/>
    <property type="gene ID" value="jg12741"/>
</dbReference>
<feature type="region of interest" description="Disordered" evidence="1">
    <location>
        <begin position="306"/>
        <end position="342"/>
    </location>
</feature>
<dbReference type="InterPro" id="IPR036770">
    <property type="entry name" value="Ankyrin_rpt-contain_sf"/>
</dbReference>
<evidence type="ECO:0000313" key="4">
    <source>
        <dbReference type="WBParaSite" id="jg12741"/>
    </source>
</evidence>
<dbReference type="AlphaFoldDB" id="A0A915CV95"/>
<keyword evidence="2" id="KW-0732">Signal</keyword>
<feature type="compositionally biased region" description="Polar residues" evidence="1">
    <location>
        <begin position="328"/>
        <end position="342"/>
    </location>
</feature>
<dbReference type="SUPFAM" id="SSF48403">
    <property type="entry name" value="Ankyrin repeat"/>
    <property type="match status" value="1"/>
</dbReference>
<accession>A0A915CV95</accession>
<protein>
    <submittedName>
        <fullName evidence="4">Uncharacterized protein</fullName>
    </submittedName>
</protein>
<keyword evidence="3" id="KW-1185">Reference proteome</keyword>
<dbReference type="PANTHER" id="PTHR12349:SF4">
    <property type="entry name" value="ANKYRIN REPEAT AND LEM DOMAIN-CONTAINING PROTEIN 2"/>
    <property type="match status" value="1"/>
</dbReference>
<organism evidence="3 4">
    <name type="scientific">Ditylenchus dipsaci</name>
    <dbReference type="NCBI Taxonomy" id="166011"/>
    <lineage>
        <taxon>Eukaryota</taxon>
        <taxon>Metazoa</taxon>
        <taxon>Ecdysozoa</taxon>
        <taxon>Nematoda</taxon>
        <taxon>Chromadorea</taxon>
        <taxon>Rhabditida</taxon>
        <taxon>Tylenchina</taxon>
        <taxon>Tylenchomorpha</taxon>
        <taxon>Sphaerularioidea</taxon>
        <taxon>Anguinidae</taxon>
        <taxon>Anguininae</taxon>
        <taxon>Ditylenchus</taxon>
    </lineage>
</organism>
<feature type="signal peptide" evidence="2">
    <location>
        <begin position="1"/>
        <end position="23"/>
    </location>
</feature>
<dbReference type="Gene3D" id="1.25.40.20">
    <property type="entry name" value="Ankyrin repeat-containing domain"/>
    <property type="match status" value="1"/>
</dbReference>